<evidence type="ECO:0000313" key="6">
    <source>
        <dbReference type="Proteomes" id="UP001501581"/>
    </source>
</evidence>
<evidence type="ECO:0000256" key="1">
    <source>
        <dbReference type="ARBA" id="ARBA00006484"/>
    </source>
</evidence>
<dbReference type="PANTHER" id="PTHR24322">
    <property type="entry name" value="PKSB"/>
    <property type="match status" value="1"/>
</dbReference>
<evidence type="ECO:0000256" key="3">
    <source>
        <dbReference type="RuleBase" id="RU000363"/>
    </source>
</evidence>
<dbReference type="SMART" id="SM00822">
    <property type="entry name" value="PKS_KR"/>
    <property type="match status" value="1"/>
</dbReference>
<dbReference type="InterPro" id="IPR036291">
    <property type="entry name" value="NAD(P)-bd_dom_sf"/>
</dbReference>
<organism evidence="5 6">
    <name type="scientific">Nocardioides dubius</name>
    <dbReference type="NCBI Taxonomy" id="317019"/>
    <lineage>
        <taxon>Bacteria</taxon>
        <taxon>Bacillati</taxon>
        <taxon>Actinomycetota</taxon>
        <taxon>Actinomycetes</taxon>
        <taxon>Propionibacteriales</taxon>
        <taxon>Nocardioidaceae</taxon>
        <taxon>Nocardioides</taxon>
    </lineage>
</organism>
<evidence type="ECO:0000313" key="5">
    <source>
        <dbReference type="EMBL" id="GAA1101342.1"/>
    </source>
</evidence>
<comment type="similarity">
    <text evidence="1 3">Belongs to the short-chain dehydrogenases/reductases (SDR) family.</text>
</comment>
<proteinExistence type="inferred from homology"/>
<keyword evidence="2" id="KW-0560">Oxidoreductase</keyword>
<dbReference type="InterPro" id="IPR002347">
    <property type="entry name" value="SDR_fam"/>
</dbReference>
<dbReference type="RefSeq" id="WP_343993817.1">
    <property type="nucleotide sequence ID" value="NZ_BAAALG010000008.1"/>
</dbReference>
<evidence type="ECO:0000259" key="4">
    <source>
        <dbReference type="SMART" id="SM00822"/>
    </source>
</evidence>
<gene>
    <name evidence="5" type="ORF">GCM10009668_19450</name>
</gene>
<dbReference type="PROSITE" id="PS00061">
    <property type="entry name" value="ADH_SHORT"/>
    <property type="match status" value="1"/>
</dbReference>
<dbReference type="Pfam" id="PF00106">
    <property type="entry name" value="adh_short"/>
    <property type="match status" value="1"/>
</dbReference>
<dbReference type="InterPro" id="IPR057326">
    <property type="entry name" value="KR_dom"/>
</dbReference>
<dbReference type="CDD" id="cd05233">
    <property type="entry name" value="SDR_c"/>
    <property type="match status" value="1"/>
</dbReference>
<dbReference type="PANTHER" id="PTHR24322:SF736">
    <property type="entry name" value="RETINOL DEHYDROGENASE 10"/>
    <property type="match status" value="1"/>
</dbReference>
<dbReference type="InterPro" id="IPR020904">
    <property type="entry name" value="Sc_DH/Rdtase_CS"/>
</dbReference>
<dbReference type="NCBIfam" id="NF005878">
    <property type="entry name" value="PRK07825.1"/>
    <property type="match status" value="1"/>
</dbReference>
<feature type="domain" description="Ketoreductase" evidence="4">
    <location>
        <begin position="7"/>
        <end position="187"/>
    </location>
</feature>
<evidence type="ECO:0000256" key="2">
    <source>
        <dbReference type="ARBA" id="ARBA00023002"/>
    </source>
</evidence>
<dbReference type="PRINTS" id="PR00080">
    <property type="entry name" value="SDRFAMILY"/>
</dbReference>
<reference evidence="6" key="1">
    <citation type="journal article" date="2019" name="Int. J. Syst. Evol. Microbiol.">
        <title>The Global Catalogue of Microorganisms (GCM) 10K type strain sequencing project: providing services to taxonomists for standard genome sequencing and annotation.</title>
        <authorList>
            <consortium name="The Broad Institute Genomics Platform"/>
            <consortium name="The Broad Institute Genome Sequencing Center for Infectious Disease"/>
            <person name="Wu L."/>
            <person name="Ma J."/>
        </authorList>
    </citation>
    <scope>NUCLEOTIDE SEQUENCE [LARGE SCALE GENOMIC DNA]</scope>
    <source>
        <strain evidence="6">JCM 13008</strain>
    </source>
</reference>
<comment type="caution">
    <text evidence="5">The sequence shown here is derived from an EMBL/GenBank/DDBJ whole genome shotgun (WGS) entry which is preliminary data.</text>
</comment>
<dbReference type="PRINTS" id="PR00081">
    <property type="entry name" value="GDHRDH"/>
</dbReference>
<dbReference type="Gene3D" id="3.40.50.720">
    <property type="entry name" value="NAD(P)-binding Rossmann-like Domain"/>
    <property type="match status" value="1"/>
</dbReference>
<dbReference type="SUPFAM" id="SSF51735">
    <property type="entry name" value="NAD(P)-binding Rossmann-fold domains"/>
    <property type="match status" value="1"/>
</dbReference>
<dbReference type="Proteomes" id="UP001501581">
    <property type="component" value="Unassembled WGS sequence"/>
</dbReference>
<accession>A0ABP4EEJ7</accession>
<dbReference type="EMBL" id="BAAALG010000008">
    <property type="protein sequence ID" value="GAA1101342.1"/>
    <property type="molecule type" value="Genomic_DNA"/>
</dbReference>
<sequence>MGTLTGQVIAITGAGRGIGLCIARTLVARGARVALADVDAAALASAGAEVGAALTAVLDVTDPDAFDAFLAQVEAEVGPLDGLVNNAGIMPTGSLLEESDATTRRVLEVNVIGMMFGTKKALARMVPRGRGHVVNLASTMGLVPVPGLATYNASKAAMVMYGEALAAEFEGSGVAITTVLPSAVNTDLCSGLDTTAQFPVPFTDRTVKIASMIEPEDVATAVAEALESARSEPRLVVPRSLGRMLRMQDFWPLRVKRRFAKFSGIDDQILTRTDDTARKEYLERVTE</sequence>
<keyword evidence="6" id="KW-1185">Reference proteome</keyword>
<protein>
    <submittedName>
        <fullName evidence="5">SDR family oxidoreductase</fullName>
    </submittedName>
</protein>
<name>A0ABP4EEJ7_9ACTN</name>